<feature type="domain" description="C2H2-type" evidence="1">
    <location>
        <begin position="120"/>
        <end position="142"/>
    </location>
</feature>
<reference evidence="2" key="1">
    <citation type="submission" date="2022-12" db="EMBL/GenBank/DDBJ databases">
        <authorList>
            <person name="Petersen C."/>
        </authorList>
    </citation>
    <scope>NUCLEOTIDE SEQUENCE</scope>
    <source>
        <strain evidence="2">IBT 16125</strain>
    </source>
</reference>
<dbReference type="Proteomes" id="UP001213681">
    <property type="component" value="Unassembled WGS sequence"/>
</dbReference>
<dbReference type="PROSITE" id="PS00028">
    <property type="entry name" value="ZINC_FINGER_C2H2_1"/>
    <property type="match status" value="2"/>
</dbReference>
<dbReference type="InterPro" id="IPR013087">
    <property type="entry name" value="Znf_C2H2_type"/>
</dbReference>
<dbReference type="GeneID" id="81599632"/>
<evidence type="ECO:0000259" key="1">
    <source>
        <dbReference type="PROSITE" id="PS00028"/>
    </source>
</evidence>
<proteinExistence type="predicted"/>
<name>A0AAD6C6A2_9EURO</name>
<dbReference type="RefSeq" id="XP_056765093.1">
    <property type="nucleotide sequence ID" value="XM_056909389.1"/>
</dbReference>
<feature type="domain" description="C2H2-type" evidence="1">
    <location>
        <begin position="18"/>
        <end position="40"/>
    </location>
</feature>
<keyword evidence="3" id="KW-1185">Reference proteome</keyword>
<evidence type="ECO:0000313" key="3">
    <source>
        <dbReference type="Proteomes" id="UP001213681"/>
    </source>
</evidence>
<accession>A0AAD6C6A2</accession>
<sequence length="253" mass="29113">MAFLFGEHVISQDGKFYCRICQVQYSSYDAIYSHCQAAVHHSWCQACELMFLDEIELTEHLKDWEYHHFCPNCAGKMDYTDEEMLGAHRAEAHFWCQECDLLLASKRCFETHLIYEHAACEVCLEVFKDMELCRAHLTTHLHDEYRCPGCDNTAETFSAIIQHLESSSICGGFEEVMRLVRETPGSADFYIRSASGFDFHCKSCLLRWATLGELASHLEGTVDCMWLMGPDEAFSFLRDSLGQRQQRDSPSPD</sequence>
<comment type="caution">
    <text evidence="2">The sequence shown here is derived from an EMBL/GenBank/DDBJ whole genome shotgun (WGS) entry which is preliminary data.</text>
</comment>
<reference evidence="2" key="2">
    <citation type="journal article" date="2023" name="IMA Fungus">
        <title>Comparative genomic study of the Penicillium genus elucidates a diverse pangenome and 15 lateral gene transfer events.</title>
        <authorList>
            <person name="Petersen C."/>
            <person name="Sorensen T."/>
            <person name="Nielsen M.R."/>
            <person name="Sondergaard T.E."/>
            <person name="Sorensen J.L."/>
            <person name="Fitzpatrick D.A."/>
            <person name="Frisvad J.C."/>
            <person name="Nielsen K.L."/>
        </authorList>
    </citation>
    <scope>NUCLEOTIDE SEQUENCE</scope>
    <source>
        <strain evidence="2">IBT 16125</strain>
    </source>
</reference>
<evidence type="ECO:0000313" key="2">
    <source>
        <dbReference type="EMBL" id="KAJ5449558.1"/>
    </source>
</evidence>
<protein>
    <recommendedName>
        <fullName evidence="1">C2H2-type domain-containing protein</fullName>
    </recommendedName>
</protein>
<gene>
    <name evidence="2" type="ORF">N7458_006007</name>
</gene>
<dbReference type="SMART" id="SM00355">
    <property type="entry name" value="ZnF_C2H2"/>
    <property type="match status" value="6"/>
</dbReference>
<dbReference type="AlphaFoldDB" id="A0AAD6C6A2"/>
<organism evidence="2 3">
    <name type="scientific">Penicillium daleae</name>
    <dbReference type="NCBI Taxonomy" id="63821"/>
    <lineage>
        <taxon>Eukaryota</taxon>
        <taxon>Fungi</taxon>
        <taxon>Dikarya</taxon>
        <taxon>Ascomycota</taxon>
        <taxon>Pezizomycotina</taxon>
        <taxon>Eurotiomycetes</taxon>
        <taxon>Eurotiomycetidae</taxon>
        <taxon>Eurotiales</taxon>
        <taxon>Aspergillaceae</taxon>
        <taxon>Penicillium</taxon>
    </lineage>
</organism>
<dbReference type="EMBL" id="JAPVEA010000006">
    <property type="protein sequence ID" value="KAJ5449558.1"/>
    <property type="molecule type" value="Genomic_DNA"/>
</dbReference>
<dbReference type="Gene3D" id="3.30.160.60">
    <property type="entry name" value="Classic Zinc Finger"/>
    <property type="match status" value="1"/>
</dbReference>